<gene>
    <name evidence="1" type="ORF">A3A44_01465</name>
</gene>
<dbReference type="EMBL" id="MHQT01000030">
    <property type="protein sequence ID" value="OHA09215.1"/>
    <property type="molecule type" value="Genomic_DNA"/>
</dbReference>
<name>A0A1G2LC54_9BACT</name>
<organism evidence="1 2">
    <name type="scientific">Candidatus Sungbacteria bacterium RIFCSPLOWO2_01_FULL_60_25</name>
    <dbReference type="NCBI Taxonomy" id="1802281"/>
    <lineage>
        <taxon>Bacteria</taxon>
        <taxon>Candidatus Sungiibacteriota</taxon>
    </lineage>
</organism>
<dbReference type="Proteomes" id="UP000178977">
    <property type="component" value="Unassembled WGS sequence"/>
</dbReference>
<sequence>MRLLFYGFLLAGGVWAFTRYVSPEMRHNALARVGLARFVEETAPNYLREKFIIREDPAEKRAKLLAELSAELDAVGVSVDKLVPISGGGTPKPLPRETVIREEATRIREAIEKSETILGAVEDANQGSGIIGMTTARLLDAILPAPSATGTPAACPAPSR</sequence>
<dbReference type="AlphaFoldDB" id="A0A1G2LC54"/>
<proteinExistence type="predicted"/>
<protein>
    <submittedName>
        <fullName evidence="1">Uncharacterized protein</fullName>
    </submittedName>
</protein>
<comment type="caution">
    <text evidence="1">The sequence shown here is derived from an EMBL/GenBank/DDBJ whole genome shotgun (WGS) entry which is preliminary data.</text>
</comment>
<evidence type="ECO:0000313" key="2">
    <source>
        <dbReference type="Proteomes" id="UP000178977"/>
    </source>
</evidence>
<evidence type="ECO:0000313" key="1">
    <source>
        <dbReference type="EMBL" id="OHA09215.1"/>
    </source>
</evidence>
<reference evidence="1 2" key="1">
    <citation type="journal article" date="2016" name="Nat. Commun.">
        <title>Thousands of microbial genomes shed light on interconnected biogeochemical processes in an aquifer system.</title>
        <authorList>
            <person name="Anantharaman K."/>
            <person name="Brown C.T."/>
            <person name="Hug L.A."/>
            <person name="Sharon I."/>
            <person name="Castelle C.J."/>
            <person name="Probst A.J."/>
            <person name="Thomas B.C."/>
            <person name="Singh A."/>
            <person name="Wilkins M.J."/>
            <person name="Karaoz U."/>
            <person name="Brodie E.L."/>
            <person name="Williams K.H."/>
            <person name="Hubbard S.S."/>
            <person name="Banfield J.F."/>
        </authorList>
    </citation>
    <scope>NUCLEOTIDE SEQUENCE [LARGE SCALE GENOMIC DNA]</scope>
</reference>
<accession>A0A1G2LC54</accession>